<evidence type="ECO:0000259" key="8">
    <source>
        <dbReference type="Pfam" id="PF01551"/>
    </source>
</evidence>
<dbReference type="Proteomes" id="UP000192902">
    <property type="component" value="Chromosome"/>
</dbReference>
<dbReference type="FunFam" id="2.70.70.10:FF:000002">
    <property type="entry name" value="Murein DD-endopeptidase MepM"/>
    <property type="match status" value="1"/>
</dbReference>
<keyword evidence="2" id="KW-0645">Protease</keyword>
<evidence type="ECO:0000256" key="5">
    <source>
        <dbReference type="ARBA" id="ARBA00022833"/>
    </source>
</evidence>
<proteinExistence type="predicted"/>
<evidence type="ECO:0000256" key="2">
    <source>
        <dbReference type="ARBA" id="ARBA00022670"/>
    </source>
</evidence>
<evidence type="ECO:0000259" key="9">
    <source>
        <dbReference type="Pfam" id="PF18059"/>
    </source>
</evidence>
<dbReference type="InterPro" id="IPR011055">
    <property type="entry name" value="Dup_hybrid_motif"/>
</dbReference>
<comment type="cofactor">
    <cofactor evidence="1">
        <name>Zn(2+)</name>
        <dbReference type="ChEBI" id="CHEBI:29105"/>
    </cofactor>
</comment>
<keyword evidence="4" id="KW-0378">Hydrolase</keyword>
<feature type="domain" description="M23ase beta-sheet core" evidence="8">
    <location>
        <begin position="239"/>
        <end position="334"/>
    </location>
</feature>
<evidence type="ECO:0000256" key="7">
    <source>
        <dbReference type="SAM" id="SignalP"/>
    </source>
</evidence>
<feature type="signal peptide" evidence="7">
    <location>
        <begin position="1"/>
        <end position="17"/>
    </location>
</feature>
<dbReference type="GO" id="GO:0006508">
    <property type="term" value="P:proteolysis"/>
    <property type="evidence" value="ECO:0007669"/>
    <property type="project" value="UniProtKB-KW"/>
</dbReference>
<keyword evidence="7" id="KW-0732">Signal</keyword>
<keyword evidence="6" id="KW-0482">Metalloprotease</keyword>
<dbReference type="InterPro" id="IPR040653">
    <property type="entry name" value="Csd3_N"/>
</dbReference>
<dbReference type="STRING" id="1121267.CCUN_1197"/>
<dbReference type="GO" id="GO:0004222">
    <property type="term" value="F:metalloendopeptidase activity"/>
    <property type="evidence" value="ECO:0007669"/>
    <property type="project" value="TreeGrafter"/>
</dbReference>
<evidence type="ECO:0000256" key="4">
    <source>
        <dbReference type="ARBA" id="ARBA00022801"/>
    </source>
</evidence>
<evidence type="ECO:0000256" key="3">
    <source>
        <dbReference type="ARBA" id="ARBA00022723"/>
    </source>
</evidence>
<dbReference type="CDD" id="cd12797">
    <property type="entry name" value="M23_peptidase"/>
    <property type="match status" value="1"/>
</dbReference>
<dbReference type="InterPro" id="IPR016047">
    <property type="entry name" value="M23ase_b-sheet_dom"/>
</dbReference>
<gene>
    <name evidence="10" type="ORF">CCUN_1197</name>
</gene>
<evidence type="ECO:0000256" key="1">
    <source>
        <dbReference type="ARBA" id="ARBA00001947"/>
    </source>
</evidence>
<evidence type="ECO:0000256" key="6">
    <source>
        <dbReference type="ARBA" id="ARBA00023049"/>
    </source>
</evidence>
<sequence length="387" mass="44408">MMKKILLLFLLSFKCFAALSIEELTWENGDTLLEFLQRNSIPMSLYYSLDREDRELASEIAAKIKYQVLKDDNNNIEQILIPISDELQIHIYKNKDNQYNLTFTPVDYDKEERILTLTLENSAYQDVYKESQSSTLARAMIRSFKGSVNFRNMQKGDQITLYYEQKRRMGRLWGDITIKMASIEINKNSKEIFYFNDNYYDKNGKDIESFLLAKPIGAARISSYFTTARFHPILKRYRAHLGVDYAAPTGTPVKSAGDGTIIFVGAQSGYGNVVKIQHSSGYSTVYAHLSRFAKIKKGQKVKQGQLIAYVGSTGMSTGPHLHFGVYVNNKAINPLSVVKIAKSELKGKNKEDFIKLISQYKQIVQNHIQDNRPNPPKEEEFENYIEF</sequence>
<organism evidence="10 11">
    <name type="scientific">Campylobacter cuniculorum DSM 23162 = LMG 24588</name>
    <dbReference type="NCBI Taxonomy" id="1121267"/>
    <lineage>
        <taxon>Bacteria</taxon>
        <taxon>Pseudomonadati</taxon>
        <taxon>Campylobacterota</taxon>
        <taxon>Epsilonproteobacteria</taxon>
        <taxon>Campylobacterales</taxon>
        <taxon>Campylobacteraceae</taxon>
        <taxon>Campylobacter</taxon>
    </lineage>
</organism>
<feature type="domain" description="Csd3 N-terminal" evidence="9">
    <location>
        <begin position="24"/>
        <end position="106"/>
    </location>
</feature>
<dbReference type="EMBL" id="CP020867">
    <property type="protein sequence ID" value="ARJ56790.1"/>
    <property type="molecule type" value="Genomic_DNA"/>
</dbReference>
<dbReference type="SUPFAM" id="SSF51261">
    <property type="entry name" value="Duplicated hybrid motif"/>
    <property type="match status" value="1"/>
</dbReference>
<feature type="chain" id="PRO_5010878538" evidence="7">
    <location>
        <begin position="18"/>
        <end position="387"/>
    </location>
</feature>
<dbReference type="eggNOG" id="COG0739">
    <property type="taxonomic scope" value="Bacteria"/>
</dbReference>
<keyword evidence="5" id="KW-0862">Zinc</keyword>
<accession>A0A1W6BXN0</accession>
<dbReference type="Gene3D" id="3.10.450.350">
    <property type="match status" value="1"/>
</dbReference>
<dbReference type="Pfam" id="PF18059">
    <property type="entry name" value="Csd3_N"/>
    <property type="match status" value="1"/>
</dbReference>
<dbReference type="KEGG" id="ccun:CCUN_1197"/>
<keyword evidence="3" id="KW-0479">Metal-binding</keyword>
<protein>
    <submittedName>
        <fullName evidence="10">Zinc metallopeptidase, M23 family</fullName>
    </submittedName>
</protein>
<dbReference type="InterPro" id="IPR050570">
    <property type="entry name" value="Cell_wall_metabolism_enzyme"/>
</dbReference>
<dbReference type="Pfam" id="PF01551">
    <property type="entry name" value="Peptidase_M23"/>
    <property type="match status" value="1"/>
</dbReference>
<dbReference type="Gene3D" id="2.70.70.10">
    <property type="entry name" value="Glucose Permease (Domain IIA)"/>
    <property type="match status" value="1"/>
</dbReference>
<dbReference type="PANTHER" id="PTHR21666:SF288">
    <property type="entry name" value="CELL DIVISION PROTEIN YTFB"/>
    <property type="match status" value="1"/>
</dbReference>
<evidence type="ECO:0000313" key="11">
    <source>
        <dbReference type="Proteomes" id="UP000192902"/>
    </source>
</evidence>
<name>A0A1W6BXN0_9BACT</name>
<dbReference type="PANTHER" id="PTHR21666">
    <property type="entry name" value="PEPTIDASE-RELATED"/>
    <property type="match status" value="1"/>
</dbReference>
<evidence type="ECO:0000313" key="10">
    <source>
        <dbReference type="EMBL" id="ARJ56790.1"/>
    </source>
</evidence>
<reference evidence="10 11" key="1">
    <citation type="submission" date="2017-04" db="EMBL/GenBank/DDBJ databases">
        <title>Complete genome sequence of the Campylobacter cuniculorum type strain LMG24588.</title>
        <authorList>
            <person name="Miller W.G."/>
            <person name="Yee E."/>
            <person name="Revez J."/>
            <person name="Bono J.L."/>
            <person name="Rossi M."/>
        </authorList>
    </citation>
    <scope>NUCLEOTIDE SEQUENCE [LARGE SCALE GENOMIC DNA]</scope>
    <source>
        <strain evidence="10 11">LMG 24588</strain>
    </source>
</reference>
<dbReference type="GO" id="GO:0046872">
    <property type="term" value="F:metal ion binding"/>
    <property type="evidence" value="ECO:0007669"/>
    <property type="project" value="UniProtKB-KW"/>
</dbReference>
<dbReference type="AlphaFoldDB" id="A0A1W6BXN0"/>